<gene>
    <name evidence="2" type="ORF">FNV43_RR02352</name>
</gene>
<evidence type="ECO:0000313" key="3">
    <source>
        <dbReference type="Proteomes" id="UP000796880"/>
    </source>
</evidence>
<reference evidence="2" key="1">
    <citation type="submission" date="2020-03" db="EMBL/GenBank/DDBJ databases">
        <title>A high-quality chromosome-level genome assembly of a woody plant with both climbing and erect habits, Rhamnella rubrinervis.</title>
        <authorList>
            <person name="Lu Z."/>
            <person name="Yang Y."/>
            <person name="Zhu X."/>
            <person name="Sun Y."/>
        </authorList>
    </citation>
    <scope>NUCLEOTIDE SEQUENCE</scope>
    <source>
        <strain evidence="2">BYM</strain>
        <tissue evidence="2">Leaf</tissue>
    </source>
</reference>
<proteinExistence type="predicted"/>
<keyword evidence="1" id="KW-0732">Signal</keyword>
<organism evidence="2 3">
    <name type="scientific">Rhamnella rubrinervis</name>
    <dbReference type="NCBI Taxonomy" id="2594499"/>
    <lineage>
        <taxon>Eukaryota</taxon>
        <taxon>Viridiplantae</taxon>
        <taxon>Streptophyta</taxon>
        <taxon>Embryophyta</taxon>
        <taxon>Tracheophyta</taxon>
        <taxon>Spermatophyta</taxon>
        <taxon>Magnoliopsida</taxon>
        <taxon>eudicotyledons</taxon>
        <taxon>Gunneridae</taxon>
        <taxon>Pentapetalae</taxon>
        <taxon>rosids</taxon>
        <taxon>fabids</taxon>
        <taxon>Rosales</taxon>
        <taxon>Rhamnaceae</taxon>
        <taxon>rhamnoid group</taxon>
        <taxon>Rhamneae</taxon>
        <taxon>Rhamnella</taxon>
    </lineage>
</organism>
<feature type="signal peptide" evidence="1">
    <location>
        <begin position="1"/>
        <end position="25"/>
    </location>
</feature>
<feature type="chain" id="PRO_5035444475" evidence="1">
    <location>
        <begin position="26"/>
        <end position="244"/>
    </location>
</feature>
<protein>
    <submittedName>
        <fullName evidence="2">Uncharacterized protein</fullName>
    </submittedName>
</protein>
<dbReference type="AlphaFoldDB" id="A0A8K0HTM2"/>
<dbReference type="Proteomes" id="UP000796880">
    <property type="component" value="Unassembled WGS sequence"/>
</dbReference>
<dbReference type="OrthoDB" id="1749944at2759"/>
<dbReference type="EMBL" id="VOIH02000001">
    <property type="protein sequence ID" value="KAF3457694.1"/>
    <property type="molecule type" value="Genomic_DNA"/>
</dbReference>
<evidence type="ECO:0000256" key="1">
    <source>
        <dbReference type="SAM" id="SignalP"/>
    </source>
</evidence>
<keyword evidence="3" id="KW-1185">Reference proteome</keyword>
<name>A0A8K0HTM2_9ROSA</name>
<accession>A0A8K0HTM2</accession>
<comment type="caution">
    <text evidence="2">The sequence shown here is derived from an EMBL/GenBank/DDBJ whole genome shotgun (WGS) entry which is preliminary data.</text>
</comment>
<evidence type="ECO:0000313" key="2">
    <source>
        <dbReference type="EMBL" id="KAF3457694.1"/>
    </source>
</evidence>
<sequence length="244" mass="27831">MARFSQVLAPAAYFLILALAFAVDAFDVKGQTAGVTYHPNVVRHANTGVRRHRIRNHAYNTATNAVQNVCVFHRELMATKRNVHATTIGKLRKEVQNALEMGVWTTSIDDTKVDLHFLFHRTTSIDDTKVDLHELFVEVMRQGGVFKEAGDARSKLKLGVHLFKPKHKVHRFKPKVEVHRLKSKLFKPKVHRFTLKSKVKGQTTGVTYHPELMATKSNVHATTIEKLRKEVQNALEMGVWLLRK</sequence>